<dbReference type="Proteomes" id="UP001162734">
    <property type="component" value="Chromosome"/>
</dbReference>
<evidence type="ECO:0000256" key="5">
    <source>
        <dbReference type="ARBA" id="ARBA00022989"/>
    </source>
</evidence>
<dbReference type="RefSeq" id="WP_248342337.1">
    <property type="nucleotide sequence ID" value="NZ_AP025592.1"/>
</dbReference>
<evidence type="ECO:0000256" key="6">
    <source>
        <dbReference type="ARBA" id="ARBA00023136"/>
    </source>
</evidence>
<sequence>MTTIDAAGMMTGRSAVRDAATLPARMALGASMLYHGTGKLRAEGRAQTGQFMESVGIAPGERWALATGIAETAAGAMALLGFATRPAALAVLATQAVAVWRVHARNGFDITKGGYEYNLALMAIALGLLVAGPGRFSAHEAVEELSYGRGRARRLFRRAQPSLLTRALKLLK</sequence>
<name>A0ABM7XDJ5_9BACT</name>
<dbReference type="InterPro" id="IPR032808">
    <property type="entry name" value="DoxX"/>
</dbReference>
<evidence type="ECO:0000256" key="3">
    <source>
        <dbReference type="ARBA" id="ARBA00022475"/>
    </source>
</evidence>
<evidence type="ECO:0000256" key="2">
    <source>
        <dbReference type="ARBA" id="ARBA00006679"/>
    </source>
</evidence>
<evidence type="ECO:0000313" key="7">
    <source>
        <dbReference type="EMBL" id="BDG09939.1"/>
    </source>
</evidence>
<evidence type="ECO:0008006" key="9">
    <source>
        <dbReference type="Google" id="ProtNLM"/>
    </source>
</evidence>
<keyword evidence="3" id="KW-1003">Cell membrane</keyword>
<dbReference type="PANTHER" id="PTHR33452:SF1">
    <property type="entry name" value="INNER MEMBRANE PROTEIN YPHA-RELATED"/>
    <property type="match status" value="1"/>
</dbReference>
<gene>
    <name evidence="7" type="ORF">AMPC_30520</name>
</gene>
<dbReference type="Pfam" id="PF07681">
    <property type="entry name" value="DoxX"/>
    <property type="match status" value="1"/>
</dbReference>
<keyword evidence="4" id="KW-0812">Transmembrane</keyword>
<evidence type="ECO:0000256" key="4">
    <source>
        <dbReference type="ARBA" id="ARBA00022692"/>
    </source>
</evidence>
<keyword evidence="5" id="KW-1133">Transmembrane helix</keyword>
<comment type="subcellular location">
    <subcellularLocation>
        <location evidence="1">Cell membrane</location>
        <topology evidence="1">Multi-pass membrane protein</topology>
    </subcellularLocation>
</comment>
<dbReference type="PANTHER" id="PTHR33452">
    <property type="entry name" value="OXIDOREDUCTASE CATD-RELATED"/>
    <property type="match status" value="1"/>
</dbReference>
<proteinExistence type="inferred from homology"/>
<protein>
    <recommendedName>
        <fullName evidence="9">DoxX family protein</fullName>
    </recommendedName>
</protein>
<reference evidence="8" key="1">
    <citation type="journal article" date="2022" name="Int. J. Syst. Evol. Microbiol.">
        <title>Anaeromyxobacter oryzae sp. nov., Anaeromyxobacter diazotrophicus sp. nov. and Anaeromyxobacter paludicola sp. nov., isolated from paddy soils.</title>
        <authorList>
            <person name="Itoh H."/>
            <person name="Xu Z."/>
            <person name="Mise K."/>
            <person name="Masuda Y."/>
            <person name="Ushijima N."/>
            <person name="Hayakawa C."/>
            <person name="Shiratori Y."/>
            <person name="Senoo K."/>
        </authorList>
    </citation>
    <scope>NUCLEOTIDE SEQUENCE [LARGE SCALE GENOMIC DNA]</scope>
    <source>
        <strain evidence="8">Red630</strain>
    </source>
</reference>
<dbReference type="EMBL" id="AP025592">
    <property type="protein sequence ID" value="BDG09939.1"/>
    <property type="molecule type" value="Genomic_DNA"/>
</dbReference>
<keyword evidence="6" id="KW-0472">Membrane</keyword>
<keyword evidence="8" id="KW-1185">Reference proteome</keyword>
<organism evidence="7 8">
    <name type="scientific">Anaeromyxobacter paludicola</name>
    <dbReference type="NCBI Taxonomy" id="2918171"/>
    <lineage>
        <taxon>Bacteria</taxon>
        <taxon>Pseudomonadati</taxon>
        <taxon>Myxococcota</taxon>
        <taxon>Myxococcia</taxon>
        <taxon>Myxococcales</taxon>
        <taxon>Cystobacterineae</taxon>
        <taxon>Anaeromyxobacteraceae</taxon>
        <taxon>Anaeromyxobacter</taxon>
    </lineage>
</organism>
<comment type="similarity">
    <text evidence="2">Belongs to the DoxX family.</text>
</comment>
<accession>A0ABM7XDJ5</accession>
<dbReference type="InterPro" id="IPR051907">
    <property type="entry name" value="DoxX-like_oxidoreductase"/>
</dbReference>
<evidence type="ECO:0000313" key="8">
    <source>
        <dbReference type="Proteomes" id="UP001162734"/>
    </source>
</evidence>
<evidence type="ECO:0000256" key="1">
    <source>
        <dbReference type="ARBA" id="ARBA00004651"/>
    </source>
</evidence>